<evidence type="ECO:0000313" key="2">
    <source>
        <dbReference type="EMBL" id="KRX93298.1"/>
    </source>
</evidence>
<evidence type="ECO:0000313" key="3">
    <source>
        <dbReference type="Proteomes" id="UP000054815"/>
    </source>
</evidence>
<gene>
    <name evidence="2" type="ORF">T4E_7491</name>
</gene>
<name>A0A0V0XZS4_TRIPS</name>
<evidence type="ECO:0000256" key="1">
    <source>
        <dbReference type="SAM" id="MobiDB-lite"/>
    </source>
</evidence>
<dbReference type="Proteomes" id="UP000054815">
    <property type="component" value="Unassembled WGS sequence"/>
</dbReference>
<proteinExistence type="predicted"/>
<reference evidence="2 3" key="1">
    <citation type="submission" date="2015-01" db="EMBL/GenBank/DDBJ databases">
        <title>Evolution of Trichinella species and genotypes.</title>
        <authorList>
            <person name="Korhonen P.K."/>
            <person name="Edoardo P."/>
            <person name="Giuseppe L.R."/>
            <person name="Gasser R.B."/>
        </authorList>
    </citation>
    <scope>NUCLEOTIDE SEQUENCE [LARGE SCALE GENOMIC DNA]</scope>
    <source>
        <strain evidence="2">ISS141</strain>
    </source>
</reference>
<feature type="compositionally biased region" description="Polar residues" evidence="1">
    <location>
        <begin position="43"/>
        <end position="63"/>
    </location>
</feature>
<protein>
    <submittedName>
        <fullName evidence="2">Uncharacterized protein</fullName>
    </submittedName>
</protein>
<sequence>MLTVFPLSMKRDLKSKQNPVPMLVSGFDLNDFRGNGSVCNGNQCDDQHAQFSNQSRQTSSEVDGNQRRDKEQRTAEN</sequence>
<organism evidence="2 3">
    <name type="scientific">Trichinella pseudospiralis</name>
    <name type="common">Parasitic roundworm</name>
    <dbReference type="NCBI Taxonomy" id="6337"/>
    <lineage>
        <taxon>Eukaryota</taxon>
        <taxon>Metazoa</taxon>
        <taxon>Ecdysozoa</taxon>
        <taxon>Nematoda</taxon>
        <taxon>Enoplea</taxon>
        <taxon>Dorylaimia</taxon>
        <taxon>Trichinellida</taxon>
        <taxon>Trichinellidae</taxon>
        <taxon>Trichinella</taxon>
    </lineage>
</organism>
<comment type="caution">
    <text evidence="2">The sequence shown here is derived from an EMBL/GenBank/DDBJ whole genome shotgun (WGS) entry which is preliminary data.</text>
</comment>
<dbReference type="EMBL" id="JYDU01000092">
    <property type="protein sequence ID" value="KRX93298.1"/>
    <property type="molecule type" value="Genomic_DNA"/>
</dbReference>
<feature type="compositionally biased region" description="Basic and acidic residues" evidence="1">
    <location>
        <begin position="64"/>
        <end position="77"/>
    </location>
</feature>
<feature type="region of interest" description="Disordered" evidence="1">
    <location>
        <begin position="43"/>
        <end position="77"/>
    </location>
</feature>
<dbReference type="AlphaFoldDB" id="A0A0V0XZS4"/>
<accession>A0A0V0XZS4</accession>